<protein>
    <submittedName>
        <fullName evidence="1">Reverse transcriptase</fullName>
    </submittedName>
</protein>
<dbReference type="EMBL" id="BLXT01005858">
    <property type="protein sequence ID" value="GFO26768.1"/>
    <property type="molecule type" value="Genomic_DNA"/>
</dbReference>
<gene>
    <name evidence="1" type="ORF">PoB_005327300</name>
</gene>
<reference evidence="1 2" key="1">
    <citation type="journal article" date="2021" name="Elife">
        <title>Chloroplast acquisition without the gene transfer in kleptoplastic sea slugs, Plakobranchus ocellatus.</title>
        <authorList>
            <person name="Maeda T."/>
            <person name="Takahashi S."/>
            <person name="Yoshida T."/>
            <person name="Shimamura S."/>
            <person name="Takaki Y."/>
            <person name="Nagai Y."/>
            <person name="Toyoda A."/>
            <person name="Suzuki Y."/>
            <person name="Arimoto A."/>
            <person name="Ishii H."/>
            <person name="Satoh N."/>
            <person name="Nishiyama T."/>
            <person name="Hasebe M."/>
            <person name="Maruyama T."/>
            <person name="Minagawa J."/>
            <person name="Obokata J."/>
            <person name="Shigenobu S."/>
        </authorList>
    </citation>
    <scope>NUCLEOTIDE SEQUENCE [LARGE SCALE GENOMIC DNA]</scope>
</reference>
<dbReference type="Proteomes" id="UP000735302">
    <property type="component" value="Unassembled WGS sequence"/>
</dbReference>
<accession>A0AAV4C4C9</accession>
<dbReference type="AlphaFoldDB" id="A0AAV4C4C9"/>
<keyword evidence="1" id="KW-0548">Nucleotidyltransferase</keyword>
<sequence length="108" mass="12750">MKWLRKEKEVLKKQMKSTPVEEQICLEALWRDLKAKHSALSRAESASKRRNQKKKTRENFFKDPFKFARQLFQQPRAGAFTVQKKRFAPQIGHSVRPGPVLTSCLFKY</sequence>
<comment type="caution">
    <text evidence="1">The sequence shown here is derived from an EMBL/GenBank/DDBJ whole genome shotgun (WGS) entry which is preliminary data.</text>
</comment>
<keyword evidence="1" id="KW-0808">Transferase</keyword>
<evidence type="ECO:0000313" key="2">
    <source>
        <dbReference type="Proteomes" id="UP000735302"/>
    </source>
</evidence>
<organism evidence="1 2">
    <name type="scientific">Plakobranchus ocellatus</name>
    <dbReference type="NCBI Taxonomy" id="259542"/>
    <lineage>
        <taxon>Eukaryota</taxon>
        <taxon>Metazoa</taxon>
        <taxon>Spiralia</taxon>
        <taxon>Lophotrochozoa</taxon>
        <taxon>Mollusca</taxon>
        <taxon>Gastropoda</taxon>
        <taxon>Heterobranchia</taxon>
        <taxon>Euthyneura</taxon>
        <taxon>Panpulmonata</taxon>
        <taxon>Sacoglossa</taxon>
        <taxon>Placobranchoidea</taxon>
        <taxon>Plakobranchidae</taxon>
        <taxon>Plakobranchus</taxon>
    </lineage>
</organism>
<proteinExistence type="predicted"/>
<keyword evidence="2" id="KW-1185">Reference proteome</keyword>
<dbReference type="GO" id="GO:0003964">
    <property type="term" value="F:RNA-directed DNA polymerase activity"/>
    <property type="evidence" value="ECO:0007669"/>
    <property type="project" value="UniProtKB-KW"/>
</dbReference>
<name>A0AAV4C4C9_9GAST</name>
<evidence type="ECO:0000313" key="1">
    <source>
        <dbReference type="EMBL" id="GFO26768.1"/>
    </source>
</evidence>
<keyword evidence="1" id="KW-0695">RNA-directed DNA polymerase</keyword>